<dbReference type="EMBL" id="CP099423">
    <property type="protein sequence ID" value="USW54111.1"/>
    <property type="molecule type" value="Genomic_DNA"/>
</dbReference>
<accession>A0A9Q9AYJ5</accession>
<sequence>MANHRPPTKKPKRRLPLGDVLQQISKLPLELKLLILEALIRRKPPHISAHGLVQHPFLDVTWPATLRKQIWLVVLHSAPLQTYVHRTLGPEEWLKGNITPGFVRSHDEYCGVPECKNFRITANFLVLEYKPGRFAGLRLLLDMLARMKLSMCGISGIRFLISI</sequence>
<keyword evidence="2" id="KW-1185">Reference proteome</keyword>
<dbReference type="Proteomes" id="UP001056384">
    <property type="component" value="Chromosome 6"/>
</dbReference>
<reference evidence="1" key="1">
    <citation type="submission" date="2022-06" db="EMBL/GenBank/DDBJ databases">
        <title>Complete genome sequences of two strains of the flax pathogen Septoria linicola.</title>
        <authorList>
            <person name="Lapalu N."/>
            <person name="Simon A."/>
            <person name="Demenou B."/>
            <person name="Paumier D."/>
            <person name="Guillot M.-P."/>
            <person name="Gout L."/>
            <person name="Valade R."/>
        </authorList>
    </citation>
    <scope>NUCLEOTIDE SEQUENCE</scope>
    <source>
        <strain evidence="1">SE15195</strain>
    </source>
</reference>
<gene>
    <name evidence="1" type="ORF">Slin15195_G074300</name>
</gene>
<evidence type="ECO:0000313" key="1">
    <source>
        <dbReference type="EMBL" id="USW54111.1"/>
    </source>
</evidence>
<dbReference type="AlphaFoldDB" id="A0A9Q9AYJ5"/>
<protein>
    <submittedName>
        <fullName evidence="1">Uncharacterized protein</fullName>
    </submittedName>
</protein>
<proteinExistence type="predicted"/>
<name>A0A9Q9AYJ5_9PEZI</name>
<organism evidence="1 2">
    <name type="scientific">Septoria linicola</name>
    <dbReference type="NCBI Taxonomy" id="215465"/>
    <lineage>
        <taxon>Eukaryota</taxon>
        <taxon>Fungi</taxon>
        <taxon>Dikarya</taxon>
        <taxon>Ascomycota</taxon>
        <taxon>Pezizomycotina</taxon>
        <taxon>Dothideomycetes</taxon>
        <taxon>Dothideomycetidae</taxon>
        <taxon>Mycosphaerellales</taxon>
        <taxon>Mycosphaerellaceae</taxon>
        <taxon>Septoria</taxon>
    </lineage>
</organism>
<evidence type="ECO:0000313" key="2">
    <source>
        <dbReference type="Proteomes" id="UP001056384"/>
    </source>
</evidence>